<dbReference type="PANTHER" id="PTHR46268">
    <property type="entry name" value="STRESS RESPONSE PROTEIN NHAX"/>
    <property type="match status" value="1"/>
</dbReference>
<dbReference type="PANTHER" id="PTHR46268:SF25">
    <property type="entry name" value="USPA DOMAIN PROTEIN"/>
    <property type="match status" value="1"/>
</dbReference>
<proteinExistence type="inferred from homology"/>
<dbReference type="PATRIC" id="fig|1227495.3.peg.3880"/>
<sequence>MTPKTHIGYEHVLVPVGDKSDPNMLTELSSVLVDPRIGTVRFTHVTTGRSFVSSQENWRTGSESVAESQHALREEGIESTGTIRTGSTAVGGILEEAAAYDADAILIGWTNKDSVSSLVDKLLRKADCDVIVFSADRDPSDIESILVPVVVSPDESRLQLIAIMSQRTGASVTTAYVAGGDGSEQAGRDILEESVDRLAEYGVQAETELTRASDAIAELGRLSTGHDIMIIGTSRGWWLRKSLFGRKTDKIATEAQCSVLMHKWQGEVPPE</sequence>
<feature type="domain" description="UspA" evidence="2">
    <location>
        <begin position="9"/>
        <end position="133"/>
    </location>
</feature>
<dbReference type="Proteomes" id="UP000011618">
    <property type="component" value="Unassembled WGS sequence"/>
</dbReference>
<gene>
    <name evidence="3" type="ORF">C487_19453</name>
</gene>
<dbReference type="InterPro" id="IPR006016">
    <property type="entry name" value="UspA"/>
</dbReference>
<dbReference type="Gene3D" id="3.40.50.12370">
    <property type="match status" value="1"/>
</dbReference>
<dbReference type="Pfam" id="PF00582">
    <property type="entry name" value="Usp"/>
    <property type="match status" value="1"/>
</dbReference>
<protein>
    <submittedName>
        <fullName evidence="3">UpsA domain-containing protein</fullName>
    </submittedName>
</protein>
<reference evidence="3 4" key="1">
    <citation type="journal article" date="2014" name="PLoS Genet.">
        <title>Phylogenetically driven sequencing of extremely halophilic archaea reveals strategies for static and dynamic osmo-response.</title>
        <authorList>
            <person name="Becker E.A."/>
            <person name="Seitzer P.M."/>
            <person name="Tritt A."/>
            <person name="Larsen D."/>
            <person name="Krusor M."/>
            <person name="Yao A.I."/>
            <person name="Wu D."/>
            <person name="Madern D."/>
            <person name="Eisen J.A."/>
            <person name="Darling A.E."/>
            <person name="Facciotti M.T."/>
        </authorList>
    </citation>
    <scope>NUCLEOTIDE SEQUENCE [LARGE SCALE GENOMIC DNA]</scope>
    <source>
        <strain evidence="3 4">DSM 3751</strain>
    </source>
</reference>
<evidence type="ECO:0000313" key="3">
    <source>
        <dbReference type="EMBL" id="ELY72024.1"/>
    </source>
</evidence>
<comment type="caution">
    <text evidence="3">The sequence shown here is derived from an EMBL/GenBank/DDBJ whole genome shotgun (WGS) entry which is preliminary data.</text>
</comment>
<evidence type="ECO:0000259" key="2">
    <source>
        <dbReference type="Pfam" id="PF00582"/>
    </source>
</evidence>
<name>L9YD81_9EURY</name>
<dbReference type="OrthoDB" id="43026at2157"/>
<dbReference type="SUPFAM" id="SSF52402">
    <property type="entry name" value="Adenine nucleotide alpha hydrolases-like"/>
    <property type="match status" value="2"/>
</dbReference>
<evidence type="ECO:0000313" key="4">
    <source>
        <dbReference type="Proteomes" id="UP000011618"/>
    </source>
</evidence>
<evidence type="ECO:0000256" key="1">
    <source>
        <dbReference type="ARBA" id="ARBA00008791"/>
    </source>
</evidence>
<dbReference type="eggNOG" id="arCOG00449">
    <property type="taxonomic scope" value="Archaea"/>
</dbReference>
<dbReference type="RefSeq" id="WP_006187425.1">
    <property type="nucleotide sequence ID" value="NZ_AOII01000113.1"/>
</dbReference>
<organism evidence="3 4">
    <name type="scientific">Natrinema pallidum DSM 3751</name>
    <dbReference type="NCBI Taxonomy" id="1227495"/>
    <lineage>
        <taxon>Archaea</taxon>
        <taxon>Methanobacteriati</taxon>
        <taxon>Methanobacteriota</taxon>
        <taxon>Stenosarchaea group</taxon>
        <taxon>Halobacteria</taxon>
        <taxon>Halobacteriales</taxon>
        <taxon>Natrialbaceae</taxon>
        <taxon>Natrinema</taxon>
    </lineage>
</organism>
<dbReference type="AlphaFoldDB" id="L9YD81"/>
<comment type="similarity">
    <text evidence="1">Belongs to the universal stress protein A family.</text>
</comment>
<dbReference type="EMBL" id="AOII01000113">
    <property type="protein sequence ID" value="ELY72024.1"/>
    <property type="molecule type" value="Genomic_DNA"/>
</dbReference>
<accession>L9YD81</accession>